<dbReference type="GO" id="GO:0003688">
    <property type="term" value="F:DNA replication origin binding"/>
    <property type="evidence" value="ECO:0007669"/>
    <property type="project" value="UniProtKB-UniRule"/>
</dbReference>
<dbReference type="SMART" id="SM00382">
    <property type="entry name" value="AAA"/>
    <property type="match status" value="1"/>
</dbReference>
<dbReference type="GO" id="GO:0006270">
    <property type="term" value="P:DNA replication initiation"/>
    <property type="evidence" value="ECO:0007669"/>
    <property type="project" value="UniProtKB-UniRule"/>
</dbReference>
<comment type="function">
    <text evidence="9">Plays an essential role in the initiation and regulation of chromosomal replication. ATP-DnaA binds to the origin of replication (oriC) to initiate formation of the DNA replication initiation complex once per cell cycle. Binds the DnaA box (a 9 base pair repeat at the origin) and separates the double-stranded (ds)DNA. Forms a right-handed helical filament on oriC DNA; dsDNA binds to the exterior of the filament while single-stranded (ss)DNA is stabiized in the filament's interior. The ATP-DnaA-oriC complex binds and stabilizes one strand of the AT-rich DNA unwinding element (DUE), permitting loading of DNA polymerase. After initiation quickly degrades to an ADP-DnaA complex that is not apt for DNA replication. Binds acidic phospholipids.</text>
</comment>
<evidence type="ECO:0000256" key="6">
    <source>
        <dbReference type="ARBA" id="ARBA00023121"/>
    </source>
</evidence>
<evidence type="ECO:0000256" key="2">
    <source>
        <dbReference type="ARBA" id="ARBA00022490"/>
    </source>
</evidence>
<dbReference type="CDD" id="cd06571">
    <property type="entry name" value="Bac_DnaA_C"/>
    <property type="match status" value="1"/>
</dbReference>
<evidence type="ECO:0000256" key="4">
    <source>
        <dbReference type="ARBA" id="ARBA00022741"/>
    </source>
</evidence>
<dbReference type="InterPro" id="IPR013317">
    <property type="entry name" value="DnaA_dom"/>
</dbReference>
<dbReference type="InterPro" id="IPR038454">
    <property type="entry name" value="DnaA_N_sf"/>
</dbReference>
<dbReference type="PROSITE" id="PS01008">
    <property type="entry name" value="DNAA"/>
    <property type="match status" value="1"/>
</dbReference>
<dbReference type="KEGG" id="mpu:MYPU_0010"/>
<reference evidence="13 14" key="1">
    <citation type="journal article" date="2001" name="Nucleic Acids Res.">
        <title>The complete genome sequence of the murine respiratory pathogen Mycoplasma pulmonis.</title>
        <authorList>
            <person name="Chambaud I."/>
            <person name="Heilig R."/>
            <person name="Ferris S."/>
            <person name="Barbe V."/>
            <person name="Samson D."/>
            <person name="Galisson F."/>
            <person name="Moszer I."/>
            <person name="Dybvig K."/>
            <person name="Wroblewski H."/>
            <person name="Viari A."/>
            <person name="Rocha E.P.C."/>
            <person name="Blanchard A."/>
        </authorList>
    </citation>
    <scope>NUCLEOTIDE SEQUENCE [LARGE SCALE GENOMIC DNA]</scope>
    <source>
        <strain evidence="13 14">UAB CTIP</strain>
    </source>
</reference>
<organism evidence="14">
    <name type="scientific">Mycoplasmopsis pulmonis (strain UAB CTIP)</name>
    <name type="common">Mycoplasma pulmonis</name>
    <dbReference type="NCBI Taxonomy" id="272635"/>
    <lineage>
        <taxon>Bacteria</taxon>
        <taxon>Bacillati</taxon>
        <taxon>Mycoplasmatota</taxon>
        <taxon>Mycoplasmoidales</taxon>
        <taxon>Metamycoplasmataceae</taxon>
        <taxon>Mycoplasmopsis</taxon>
    </lineage>
</organism>
<feature type="domain" description="AAA+ ATPase" evidence="11">
    <location>
        <begin position="147"/>
        <end position="277"/>
    </location>
</feature>
<evidence type="ECO:0000313" key="13">
    <source>
        <dbReference type="EMBL" id="CAC13174.1"/>
    </source>
</evidence>
<dbReference type="SUPFAM" id="SSF48295">
    <property type="entry name" value="TrpR-like"/>
    <property type="match status" value="1"/>
</dbReference>
<dbReference type="InterPro" id="IPR001957">
    <property type="entry name" value="Chromosome_initiator_DnaA"/>
</dbReference>
<keyword evidence="6" id="KW-0446">Lipid-binding</keyword>
<dbReference type="PANTHER" id="PTHR30050:SF2">
    <property type="entry name" value="CHROMOSOMAL REPLICATION INITIATOR PROTEIN DNAA"/>
    <property type="match status" value="1"/>
</dbReference>
<dbReference type="RefSeq" id="WP_010924805.1">
    <property type="nucleotide sequence ID" value="NC_002771.1"/>
</dbReference>
<dbReference type="NCBIfam" id="NF001154">
    <property type="entry name" value="PRK00149.3-3"/>
    <property type="match status" value="1"/>
</dbReference>
<gene>
    <name evidence="13" type="ordered locus">MYPU_0010</name>
</gene>
<dbReference type="Gene3D" id="3.40.50.300">
    <property type="entry name" value="P-loop containing nucleotide triphosphate hydrolases"/>
    <property type="match status" value="1"/>
</dbReference>
<dbReference type="EMBL" id="AL445563">
    <property type="protein sequence ID" value="CAC13174.1"/>
    <property type="molecule type" value="Genomic_DNA"/>
</dbReference>
<evidence type="ECO:0000256" key="8">
    <source>
        <dbReference type="NCBIfam" id="TIGR00362"/>
    </source>
</evidence>
<keyword evidence="4 9" id="KW-0547">Nucleotide-binding</keyword>
<evidence type="ECO:0000313" key="14">
    <source>
        <dbReference type="Proteomes" id="UP000000528"/>
    </source>
</evidence>
<evidence type="ECO:0000256" key="3">
    <source>
        <dbReference type="ARBA" id="ARBA00022705"/>
    </source>
</evidence>
<keyword evidence="7 9" id="KW-0238">DNA-binding</keyword>
<keyword evidence="14" id="KW-1185">Reference proteome</keyword>
<dbReference type="InterPro" id="IPR027417">
    <property type="entry name" value="P-loop_NTPase"/>
</dbReference>
<proteinExistence type="inferred from homology"/>
<keyword evidence="5 9" id="KW-0067">ATP-binding</keyword>
<dbReference type="InterPro" id="IPR020591">
    <property type="entry name" value="Chromosome_initiator_DnaA-like"/>
</dbReference>
<dbReference type="STRING" id="272635.gene:17576580"/>
<dbReference type="Gene3D" id="1.10.8.60">
    <property type="match status" value="1"/>
</dbReference>
<dbReference type="PANTHER" id="PTHR30050">
    <property type="entry name" value="CHROMOSOMAL REPLICATION INITIATOR PROTEIN DNAA"/>
    <property type="match status" value="1"/>
</dbReference>
<dbReference type="InterPro" id="IPR003593">
    <property type="entry name" value="AAA+_ATPase"/>
</dbReference>
<dbReference type="GO" id="GO:0006275">
    <property type="term" value="P:regulation of DNA replication"/>
    <property type="evidence" value="ECO:0007669"/>
    <property type="project" value="UniProtKB-UniRule"/>
</dbReference>
<evidence type="ECO:0000259" key="12">
    <source>
        <dbReference type="SMART" id="SM00760"/>
    </source>
</evidence>
<dbReference type="HOGENOM" id="CLU_026910_3_2_14"/>
<dbReference type="AlphaFoldDB" id="Q98RK7"/>
<evidence type="ECO:0000256" key="7">
    <source>
        <dbReference type="ARBA" id="ARBA00023125"/>
    </source>
</evidence>
<dbReference type="GO" id="GO:0005886">
    <property type="term" value="C:plasma membrane"/>
    <property type="evidence" value="ECO:0007669"/>
    <property type="project" value="TreeGrafter"/>
</dbReference>
<dbReference type="Pfam" id="PF00308">
    <property type="entry name" value="Bac_DnaA"/>
    <property type="match status" value="1"/>
</dbReference>
<dbReference type="BioCyc" id="MPUL272635:G1GT6-1-MONOMER"/>
<comment type="similarity">
    <text evidence="1 10">Belongs to the DnaA family.</text>
</comment>
<dbReference type="NCBIfam" id="TIGR00362">
    <property type="entry name" value="DnaA"/>
    <property type="match status" value="1"/>
</dbReference>
<dbReference type="PRINTS" id="PR00051">
    <property type="entry name" value="DNAA"/>
</dbReference>
<feature type="domain" description="Chromosomal replication initiator DnaA C-terminal" evidence="12">
    <location>
        <begin position="367"/>
        <end position="436"/>
    </location>
</feature>
<dbReference type="CDD" id="cd00009">
    <property type="entry name" value="AAA"/>
    <property type="match status" value="1"/>
</dbReference>
<dbReference type="Pfam" id="PF08299">
    <property type="entry name" value="Bac_DnaA_C"/>
    <property type="match status" value="1"/>
</dbReference>
<dbReference type="SMR" id="Q98RK7"/>
<accession>Q98RK7</accession>
<evidence type="ECO:0000256" key="1">
    <source>
        <dbReference type="ARBA" id="ARBA00006583"/>
    </source>
</evidence>
<dbReference type="GO" id="GO:0005524">
    <property type="term" value="F:ATP binding"/>
    <property type="evidence" value="ECO:0007669"/>
    <property type="project" value="UniProtKB-UniRule"/>
</dbReference>
<keyword evidence="3 9" id="KW-0235">DNA replication</keyword>
<dbReference type="GO" id="GO:0008289">
    <property type="term" value="F:lipid binding"/>
    <property type="evidence" value="ECO:0007669"/>
    <property type="project" value="UniProtKB-KW"/>
</dbReference>
<dbReference type="Gene3D" id="1.10.1750.10">
    <property type="match status" value="1"/>
</dbReference>
<dbReference type="InterPro" id="IPR013159">
    <property type="entry name" value="DnaA_C"/>
</dbReference>
<dbReference type="SMART" id="SM00760">
    <property type="entry name" value="Bac_DnaA_C"/>
    <property type="match status" value="1"/>
</dbReference>
<dbReference type="Proteomes" id="UP000000528">
    <property type="component" value="Chromosome"/>
</dbReference>
<evidence type="ECO:0000256" key="9">
    <source>
        <dbReference type="RuleBase" id="RU000577"/>
    </source>
</evidence>
<dbReference type="Gene3D" id="3.30.300.180">
    <property type="match status" value="1"/>
</dbReference>
<evidence type="ECO:0000259" key="11">
    <source>
        <dbReference type="SMART" id="SM00382"/>
    </source>
</evidence>
<keyword evidence="2" id="KW-0963">Cytoplasm</keyword>
<protein>
    <recommendedName>
        <fullName evidence="8 9">Chromosomal replication initiator protein DnaA</fullName>
    </recommendedName>
</protein>
<name>Q98RK7_MYCPU</name>
<sequence>MSKKSLDKIDLLAYNKTLQDIFESKINDSMLYQNIFKFLEITKVTFDQVKIAAPNQDVINHLNSDFKEDIKDCIFQLFGENREITFTSGKKDSSESPKKSEENIQLVEESQNNDELIKKFTFDNFIQSKFNENAFLIGKEIIENPGIYNPVLISGDSGLGKTHLLNAIGNEFLKKYPKSIVKFLTPSDFYRKIMPILSSNNINENAKKFKELTEADLVMFDDFQIFSIGNKRATLNFIFEILDKRIMNNKVTILTSDKDLKFMASLFEQRLYTRLSSGLSVEIEQPNKEDMLKILKFQLKIKNLSPEKWEKDALDFMVRNFSKSIRFLEGALDKVHFFQLKKQINEFNKLTISNIFKNVEITKENTTPERIIEHVANYYKLPKHELISKSRKSNLVVARDMAIYLIREDLNYSFSRIGLIFSNRDHSTIFNSHRKISQSINSHDSTKYTITTLRSKINKLS</sequence>
<evidence type="ECO:0000256" key="10">
    <source>
        <dbReference type="RuleBase" id="RU004227"/>
    </source>
</evidence>
<dbReference type="InterPro" id="IPR010921">
    <property type="entry name" value="Trp_repressor/repl_initiator"/>
</dbReference>
<dbReference type="eggNOG" id="COG0593">
    <property type="taxonomic scope" value="Bacteria"/>
</dbReference>
<dbReference type="SUPFAM" id="SSF52540">
    <property type="entry name" value="P-loop containing nucleoside triphosphate hydrolases"/>
    <property type="match status" value="1"/>
</dbReference>
<evidence type="ECO:0000256" key="5">
    <source>
        <dbReference type="ARBA" id="ARBA00022840"/>
    </source>
</evidence>
<dbReference type="InterPro" id="IPR018312">
    <property type="entry name" value="Chromosome_initiator_DnaA_CS"/>
</dbReference>
<dbReference type="PIR" id="A90512">
    <property type="entry name" value="A90512"/>
</dbReference>